<sequence length="97" mass="10964">MHQTRMQFSTTTILQRADHVTQISAALMTVGSPTANFNRSGDWTVGVVSPTRRHPGMRQHRSSVPHLHPQGVWKIREWTPDSDASYGTARNRCRKIA</sequence>
<evidence type="ECO:0000313" key="1">
    <source>
        <dbReference type="EMBL" id="GBP52507.1"/>
    </source>
</evidence>
<proteinExistence type="predicted"/>
<gene>
    <name evidence="1" type="ORF">EVAR_32063_1</name>
</gene>
<comment type="caution">
    <text evidence="1">The sequence shown here is derived from an EMBL/GenBank/DDBJ whole genome shotgun (WGS) entry which is preliminary data.</text>
</comment>
<dbReference type="Proteomes" id="UP000299102">
    <property type="component" value="Unassembled WGS sequence"/>
</dbReference>
<accession>A0A4C1WQY1</accession>
<evidence type="ECO:0000313" key="2">
    <source>
        <dbReference type="Proteomes" id="UP000299102"/>
    </source>
</evidence>
<dbReference type="EMBL" id="BGZK01000604">
    <property type="protein sequence ID" value="GBP52507.1"/>
    <property type="molecule type" value="Genomic_DNA"/>
</dbReference>
<reference evidence="1 2" key="1">
    <citation type="journal article" date="2019" name="Commun. Biol.">
        <title>The bagworm genome reveals a unique fibroin gene that provides high tensile strength.</title>
        <authorList>
            <person name="Kono N."/>
            <person name="Nakamura H."/>
            <person name="Ohtoshi R."/>
            <person name="Tomita M."/>
            <person name="Numata K."/>
            <person name="Arakawa K."/>
        </authorList>
    </citation>
    <scope>NUCLEOTIDE SEQUENCE [LARGE SCALE GENOMIC DNA]</scope>
</reference>
<dbReference type="AlphaFoldDB" id="A0A4C1WQY1"/>
<protein>
    <submittedName>
        <fullName evidence="1">Uncharacterized protein</fullName>
    </submittedName>
</protein>
<keyword evidence="2" id="KW-1185">Reference proteome</keyword>
<organism evidence="1 2">
    <name type="scientific">Eumeta variegata</name>
    <name type="common">Bagworm moth</name>
    <name type="synonym">Eumeta japonica</name>
    <dbReference type="NCBI Taxonomy" id="151549"/>
    <lineage>
        <taxon>Eukaryota</taxon>
        <taxon>Metazoa</taxon>
        <taxon>Ecdysozoa</taxon>
        <taxon>Arthropoda</taxon>
        <taxon>Hexapoda</taxon>
        <taxon>Insecta</taxon>
        <taxon>Pterygota</taxon>
        <taxon>Neoptera</taxon>
        <taxon>Endopterygota</taxon>
        <taxon>Lepidoptera</taxon>
        <taxon>Glossata</taxon>
        <taxon>Ditrysia</taxon>
        <taxon>Tineoidea</taxon>
        <taxon>Psychidae</taxon>
        <taxon>Oiketicinae</taxon>
        <taxon>Eumeta</taxon>
    </lineage>
</organism>
<name>A0A4C1WQY1_EUMVA</name>